<accession>A0ABQ9IV91</accession>
<proteinExistence type="predicted"/>
<sequence length="493" mass="57128">MLEIETDFNQRFTAQIDIVYKNWPTVSNAIVKELRERRINDTNTFKDTSLHALMMLPVKDYGELEQRVILRRERLFSYGMSMQPSVCIVGELAEPTFYIIVDDIRYKIDTSIRALELIFKLYHTFDLDWPIESEHIWLFLEQLVFEMKSGKKCSSTETIIADIKKHLKTHGIVSNLQTTQNISPEKKTPQKPQVSAASECLDEIQIVLPSQNTEIFDEGGKILNFVGHFGLHKSFERFCKSTRYETQYLTTENASSLRNVANFNQDVSENVTFVTGIKYVSILNSIETFHVTNNFCVDIAHDIFEGVGVFIMSNILHQFILVDKLFDFDLLNHQIKYFNFTQNHNKPPLISLDQLRRKCLKMSAIEMKHFIINSGLMFAHLIPEVPLKPKFHFLTHYPTIMKKIGPLSQTMTLRYESKHRQLKLAANLDMHATKKCNALTAIFPGVGQEFASKQLLSKENATNKRKYVTKKHYCVYCETLQAQLPMGLNEKKY</sequence>
<protein>
    <submittedName>
        <fullName evidence="1">Uncharacterized protein</fullName>
    </submittedName>
</protein>
<organism evidence="1 2">
    <name type="scientific">Molorchus minor</name>
    <dbReference type="NCBI Taxonomy" id="1323400"/>
    <lineage>
        <taxon>Eukaryota</taxon>
        <taxon>Metazoa</taxon>
        <taxon>Ecdysozoa</taxon>
        <taxon>Arthropoda</taxon>
        <taxon>Hexapoda</taxon>
        <taxon>Insecta</taxon>
        <taxon>Pterygota</taxon>
        <taxon>Neoptera</taxon>
        <taxon>Endopterygota</taxon>
        <taxon>Coleoptera</taxon>
        <taxon>Polyphaga</taxon>
        <taxon>Cucujiformia</taxon>
        <taxon>Chrysomeloidea</taxon>
        <taxon>Cerambycidae</taxon>
        <taxon>Lamiinae</taxon>
        <taxon>Monochamini</taxon>
        <taxon>Molorchus</taxon>
    </lineage>
</organism>
<evidence type="ECO:0000313" key="1">
    <source>
        <dbReference type="EMBL" id="KAJ8966517.1"/>
    </source>
</evidence>
<dbReference type="Proteomes" id="UP001162164">
    <property type="component" value="Unassembled WGS sequence"/>
</dbReference>
<comment type="caution">
    <text evidence="1">The sequence shown here is derived from an EMBL/GenBank/DDBJ whole genome shotgun (WGS) entry which is preliminary data.</text>
</comment>
<dbReference type="EMBL" id="JAPWTJ010002349">
    <property type="protein sequence ID" value="KAJ8966517.1"/>
    <property type="molecule type" value="Genomic_DNA"/>
</dbReference>
<name>A0ABQ9IV91_9CUCU</name>
<evidence type="ECO:0000313" key="2">
    <source>
        <dbReference type="Proteomes" id="UP001162164"/>
    </source>
</evidence>
<gene>
    <name evidence="1" type="ORF">NQ317_002527</name>
</gene>
<keyword evidence="2" id="KW-1185">Reference proteome</keyword>
<reference evidence="1" key="1">
    <citation type="journal article" date="2023" name="Insect Mol. Biol.">
        <title>Genome sequencing provides insights into the evolution of gene families encoding plant cell wall-degrading enzymes in longhorned beetles.</title>
        <authorList>
            <person name="Shin N.R."/>
            <person name="Okamura Y."/>
            <person name="Kirsch R."/>
            <person name="Pauchet Y."/>
        </authorList>
    </citation>
    <scope>NUCLEOTIDE SEQUENCE</scope>
    <source>
        <strain evidence="1">MMC_N1</strain>
    </source>
</reference>